<comment type="caution">
    <text evidence="7">The sequence shown here is derived from an EMBL/GenBank/DDBJ whole genome shotgun (WGS) entry which is preliminary data.</text>
</comment>
<evidence type="ECO:0000313" key="8">
    <source>
        <dbReference type="Proteomes" id="UP000652219"/>
    </source>
</evidence>
<dbReference type="GO" id="GO:0000976">
    <property type="term" value="F:transcription cis-regulatory region binding"/>
    <property type="evidence" value="ECO:0007669"/>
    <property type="project" value="TreeGrafter"/>
</dbReference>
<dbReference type="InterPro" id="IPR051089">
    <property type="entry name" value="prtT"/>
</dbReference>
<keyword evidence="4" id="KW-0804">Transcription</keyword>
<dbReference type="Proteomes" id="UP000652219">
    <property type="component" value="Unassembled WGS sequence"/>
</dbReference>
<accession>A0A8H6IWA0</accession>
<dbReference type="AlphaFoldDB" id="A0A8H6IWA0"/>
<proteinExistence type="predicted"/>
<evidence type="ECO:0000256" key="4">
    <source>
        <dbReference type="ARBA" id="ARBA00023163"/>
    </source>
</evidence>
<dbReference type="PANTHER" id="PTHR31845:SF18">
    <property type="entry name" value="ZN(II)2CYS6 TRANSCRIPTION FACTOR (EUROFUNG)"/>
    <property type="match status" value="1"/>
</dbReference>
<feature type="compositionally biased region" description="Basic and acidic residues" evidence="6">
    <location>
        <begin position="107"/>
        <end position="120"/>
    </location>
</feature>
<dbReference type="EMBL" id="WIGN01000301">
    <property type="protein sequence ID" value="KAF6800945.1"/>
    <property type="molecule type" value="Genomic_DNA"/>
</dbReference>
<evidence type="ECO:0000313" key="7">
    <source>
        <dbReference type="EMBL" id="KAF6800945.1"/>
    </source>
</evidence>
<keyword evidence="8" id="KW-1185">Reference proteome</keyword>
<keyword evidence="2" id="KW-0805">Transcription regulation</keyword>
<evidence type="ECO:0000256" key="5">
    <source>
        <dbReference type="ARBA" id="ARBA00023242"/>
    </source>
</evidence>
<dbReference type="GO" id="GO:0008270">
    <property type="term" value="F:zinc ion binding"/>
    <property type="evidence" value="ECO:0007669"/>
    <property type="project" value="InterPro"/>
</dbReference>
<protein>
    <submittedName>
        <fullName evidence="7">C6 transcription factor</fullName>
    </submittedName>
</protein>
<comment type="subcellular location">
    <subcellularLocation>
        <location evidence="1">Nucleus</location>
    </subcellularLocation>
</comment>
<feature type="region of interest" description="Disordered" evidence="6">
    <location>
        <begin position="96"/>
        <end position="158"/>
    </location>
</feature>
<evidence type="ECO:0000256" key="2">
    <source>
        <dbReference type="ARBA" id="ARBA00023015"/>
    </source>
</evidence>
<name>A0A8H6IWA0_9PEZI</name>
<dbReference type="InterPro" id="IPR036864">
    <property type="entry name" value="Zn2-C6_fun-type_DNA-bd_sf"/>
</dbReference>
<reference evidence="7 8" key="1">
    <citation type="journal article" date="2020" name="Phytopathology">
        <title>Genome Sequence Resources of Colletotrichum truncatum, C. plurivorum, C. musicola, and C. sojae: Four Species Pathogenic to Soybean (Glycine max).</title>
        <authorList>
            <person name="Rogerio F."/>
            <person name="Boufleur T.R."/>
            <person name="Ciampi-Guillardi M."/>
            <person name="Sukno S.A."/>
            <person name="Thon M.R."/>
            <person name="Massola Junior N.S."/>
            <person name="Baroncelli R."/>
        </authorList>
    </citation>
    <scope>NUCLEOTIDE SEQUENCE [LARGE SCALE GENOMIC DNA]</scope>
    <source>
        <strain evidence="7 8">LFN0009</strain>
    </source>
</reference>
<gene>
    <name evidence="7" type="ORF">CSOJ01_12122</name>
</gene>
<sequence length="619" mass="67955">MDELRRIPGRPAPYGQACLSCFKSKCKCIVRADGDKCDRCYRLNKDCRPGDSVRRQASTKNQRANLRIAELEGKLGDLVSLLHERKVIDGDAGAQSLRRRTLTPPDSRSRNSVETDDYRMQDGNLAGGNDDYYGDTAHPFPTPSSTGSVVTPSHEAAPPELSSDLEVAYFDIFRSRMLPNLPLLHLPADMTAPQLQRDRPFLYRAIMCAASPSAQERQPRARELKRLLSEAVLLQEKNGDAHHDAAEHTMDLLLGTLVYIAWGWDHLLNGSSLSRLMMLAMSLVGEMRLGKCTSHFPHTMGVFTPGPGDPRPEIYTSSVMTTVAFLERQRAVLGCFVLSAAVSFHFEEVEPLRWTQQMEESLAAINAHKKSPLDAVLAAQVRLKLLTVKAAQFRDQQQDLDQVHIPGFTSPAVLYTQTLLMQLQELRRSFSPLLMSNHVLSALTHYTELRILEAASPSASSPGSSPLPSDSVSCLWKTEIAVKSAATALLAISPTELLGASFVQWAQCVHLAHCIATLNRLAGSFVNQNVDPAAARALDAMPDSLDRLAEKLECAAAEAGEKEPGDVFTQLARGMRLFRSSIPSHALEMPQPQGMGQTLRTASGATSIPGFWMAKMFDG</sequence>
<dbReference type="PANTHER" id="PTHR31845">
    <property type="entry name" value="FINGER DOMAIN PROTEIN, PUTATIVE-RELATED"/>
    <property type="match status" value="1"/>
</dbReference>
<feature type="compositionally biased region" description="Low complexity" evidence="6">
    <location>
        <begin position="143"/>
        <end position="153"/>
    </location>
</feature>
<dbReference type="SUPFAM" id="SSF57701">
    <property type="entry name" value="Zn2/Cys6 DNA-binding domain"/>
    <property type="match status" value="1"/>
</dbReference>
<keyword evidence="3" id="KW-0238">DNA-binding</keyword>
<evidence type="ECO:0000256" key="6">
    <source>
        <dbReference type="SAM" id="MobiDB-lite"/>
    </source>
</evidence>
<dbReference type="GO" id="GO:0000981">
    <property type="term" value="F:DNA-binding transcription factor activity, RNA polymerase II-specific"/>
    <property type="evidence" value="ECO:0007669"/>
    <property type="project" value="InterPro"/>
</dbReference>
<evidence type="ECO:0000256" key="3">
    <source>
        <dbReference type="ARBA" id="ARBA00023125"/>
    </source>
</evidence>
<dbReference type="GO" id="GO:0005634">
    <property type="term" value="C:nucleus"/>
    <property type="evidence" value="ECO:0007669"/>
    <property type="project" value="UniProtKB-SubCell"/>
</dbReference>
<evidence type="ECO:0000256" key="1">
    <source>
        <dbReference type="ARBA" id="ARBA00004123"/>
    </source>
</evidence>
<dbReference type="Gene3D" id="4.10.240.10">
    <property type="entry name" value="Zn(2)-C6 fungal-type DNA-binding domain"/>
    <property type="match status" value="1"/>
</dbReference>
<organism evidence="7 8">
    <name type="scientific">Colletotrichum sojae</name>
    <dbReference type="NCBI Taxonomy" id="2175907"/>
    <lineage>
        <taxon>Eukaryota</taxon>
        <taxon>Fungi</taxon>
        <taxon>Dikarya</taxon>
        <taxon>Ascomycota</taxon>
        <taxon>Pezizomycotina</taxon>
        <taxon>Sordariomycetes</taxon>
        <taxon>Hypocreomycetidae</taxon>
        <taxon>Glomerellales</taxon>
        <taxon>Glomerellaceae</taxon>
        <taxon>Colletotrichum</taxon>
        <taxon>Colletotrichum orchidearum species complex</taxon>
    </lineage>
</organism>
<keyword evidence="5" id="KW-0539">Nucleus</keyword>